<keyword evidence="4" id="KW-0274">FAD</keyword>
<feature type="domain" description="Acyl-CoA dehydrogenase/oxidase N-terminal" evidence="8">
    <location>
        <begin position="36"/>
        <end position="103"/>
    </location>
</feature>
<dbReference type="GO" id="GO:0003995">
    <property type="term" value="F:acyl-CoA dehydrogenase activity"/>
    <property type="evidence" value="ECO:0007669"/>
    <property type="project" value="TreeGrafter"/>
</dbReference>
<gene>
    <name evidence="9" type="ORF">Ga0074812_1275</name>
</gene>
<evidence type="ECO:0000256" key="1">
    <source>
        <dbReference type="ARBA" id="ARBA00001974"/>
    </source>
</evidence>
<dbReference type="Proteomes" id="UP000198802">
    <property type="component" value="Unassembled WGS sequence"/>
</dbReference>
<dbReference type="InterPro" id="IPR009100">
    <property type="entry name" value="AcylCoA_DH/oxidase_NM_dom_sf"/>
</dbReference>
<sequence length="396" mass="41771">MLTPMSRLVRLGSRQGTGVDAVLTTTFASDDIVALRDALRGTLGTVWQELPSTVETTWRERWEPLAELGLPGFCVPEARGGFGLRVDAAVTAAMELGAALHPSPFAGLTASAHALAEAAQSAETAQTAGATGTGGDPVVGGLLDDIAAGARICAFGRLGPDGRTARLVDGGPDADALLLLDRTRDELLLLADPGDWSGEPSRHGFDITRTCADVTVTAGRGQRIAAPVHADALYELLLAADAIGGTQRALDRTVAYTGQRQAFGRPIGGFQAVQHRLADHAVRVRGMALLVHEAARQFDAEPQSQEQAPSHAPSQAQEQARARRIRRAVALASLSVSSGAGHILHDLLQLTGAIGFTWEYGLHLYQRRVHQDARLAANPRAAARSLADTEGWTDAH</sequence>
<dbReference type="Pfam" id="PF02771">
    <property type="entry name" value="Acyl-CoA_dh_N"/>
    <property type="match status" value="1"/>
</dbReference>
<accession>A0A0S4QUQ6</accession>
<evidence type="ECO:0000313" key="9">
    <source>
        <dbReference type="EMBL" id="CUU59328.1"/>
    </source>
</evidence>
<dbReference type="Gene3D" id="1.10.540.10">
    <property type="entry name" value="Acyl-CoA dehydrogenase/oxidase, N-terminal domain"/>
    <property type="match status" value="1"/>
</dbReference>
<comment type="similarity">
    <text evidence="2">Belongs to the acyl-CoA dehydrogenase family.</text>
</comment>
<comment type="cofactor">
    <cofactor evidence="1">
        <name>FAD</name>
        <dbReference type="ChEBI" id="CHEBI:57692"/>
    </cofactor>
</comment>
<evidence type="ECO:0000256" key="4">
    <source>
        <dbReference type="ARBA" id="ARBA00022827"/>
    </source>
</evidence>
<dbReference type="SUPFAM" id="SSF47203">
    <property type="entry name" value="Acyl-CoA dehydrogenase C-terminal domain-like"/>
    <property type="match status" value="1"/>
</dbReference>
<feature type="domain" description="Acyl-CoA dehydrogenase/oxidase C-terminal" evidence="7">
    <location>
        <begin position="237"/>
        <end position="369"/>
    </location>
</feature>
<dbReference type="GO" id="GO:0050660">
    <property type="term" value="F:flavin adenine dinucleotide binding"/>
    <property type="evidence" value="ECO:0007669"/>
    <property type="project" value="InterPro"/>
</dbReference>
<protein>
    <submittedName>
        <fullName evidence="9">Acyl-CoA dehydrogenase</fullName>
    </submittedName>
</protein>
<keyword evidence="10" id="KW-1185">Reference proteome</keyword>
<evidence type="ECO:0000313" key="10">
    <source>
        <dbReference type="Proteomes" id="UP000198802"/>
    </source>
</evidence>
<evidence type="ECO:0000259" key="7">
    <source>
        <dbReference type="Pfam" id="PF00441"/>
    </source>
</evidence>
<dbReference type="InterPro" id="IPR037069">
    <property type="entry name" value="AcylCoA_DH/ox_N_sf"/>
</dbReference>
<proteinExistence type="inferred from homology"/>
<evidence type="ECO:0000256" key="6">
    <source>
        <dbReference type="SAM" id="MobiDB-lite"/>
    </source>
</evidence>
<dbReference type="InterPro" id="IPR036250">
    <property type="entry name" value="AcylCo_DH-like_C"/>
</dbReference>
<dbReference type="SUPFAM" id="SSF56645">
    <property type="entry name" value="Acyl-CoA dehydrogenase NM domain-like"/>
    <property type="match status" value="1"/>
</dbReference>
<evidence type="ECO:0000259" key="8">
    <source>
        <dbReference type="Pfam" id="PF02771"/>
    </source>
</evidence>
<organism evidence="9 10">
    <name type="scientific">Parafrankia irregularis</name>
    <dbReference type="NCBI Taxonomy" id="795642"/>
    <lineage>
        <taxon>Bacteria</taxon>
        <taxon>Bacillati</taxon>
        <taxon>Actinomycetota</taxon>
        <taxon>Actinomycetes</taxon>
        <taxon>Frankiales</taxon>
        <taxon>Frankiaceae</taxon>
        <taxon>Parafrankia</taxon>
    </lineage>
</organism>
<evidence type="ECO:0000256" key="5">
    <source>
        <dbReference type="ARBA" id="ARBA00023002"/>
    </source>
</evidence>
<dbReference type="Gene3D" id="1.20.140.10">
    <property type="entry name" value="Butyryl-CoA Dehydrogenase, subunit A, domain 3"/>
    <property type="match status" value="1"/>
</dbReference>
<name>A0A0S4QUQ6_9ACTN</name>
<dbReference type="Pfam" id="PF00441">
    <property type="entry name" value="Acyl-CoA_dh_1"/>
    <property type="match status" value="1"/>
</dbReference>
<reference evidence="10" key="1">
    <citation type="submission" date="2015-11" db="EMBL/GenBank/DDBJ databases">
        <authorList>
            <person name="Varghese N."/>
        </authorList>
    </citation>
    <scope>NUCLEOTIDE SEQUENCE [LARGE SCALE GENOMIC DNA]</scope>
    <source>
        <strain evidence="10">DSM 45899</strain>
    </source>
</reference>
<dbReference type="PANTHER" id="PTHR43884:SF20">
    <property type="entry name" value="ACYL-COA DEHYDROGENASE FADE28"/>
    <property type="match status" value="1"/>
</dbReference>
<dbReference type="InterPro" id="IPR009075">
    <property type="entry name" value="AcylCo_DH/oxidase_C"/>
</dbReference>
<keyword evidence="3" id="KW-0285">Flavoprotein</keyword>
<dbReference type="InterPro" id="IPR013786">
    <property type="entry name" value="AcylCoA_DH/ox_N"/>
</dbReference>
<keyword evidence="5" id="KW-0560">Oxidoreductase</keyword>
<dbReference type="PANTHER" id="PTHR43884">
    <property type="entry name" value="ACYL-COA DEHYDROGENASE"/>
    <property type="match status" value="1"/>
</dbReference>
<dbReference type="EMBL" id="FAOZ01000027">
    <property type="protein sequence ID" value="CUU59328.1"/>
    <property type="molecule type" value="Genomic_DNA"/>
</dbReference>
<evidence type="ECO:0000256" key="3">
    <source>
        <dbReference type="ARBA" id="ARBA00022630"/>
    </source>
</evidence>
<feature type="region of interest" description="Disordered" evidence="6">
    <location>
        <begin position="298"/>
        <end position="320"/>
    </location>
</feature>
<evidence type="ECO:0000256" key="2">
    <source>
        <dbReference type="ARBA" id="ARBA00009347"/>
    </source>
</evidence>
<dbReference type="AlphaFoldDB" id="A0A0S4QUQ6"/>